<name>A0A5D4XME6_9GAMM</name>
<evidence type="ECO:0000256" key="1">
    <source>
        <dbReference type="ARBA" id="ARBA00010641"/>
    </source>
</evidence>
<evidence type="ECO:0000259" key="5">
    <source>
        <dbReference type="Pfam" id="PF04542"/>
    </source>
</evidence>
<dbReference type="Pfam" id="PF08281">
    <property type="entry name" value="Sigma70_r4_2"/>
    <property type="match status" value="1"/>
</dbReference>
<comment type="caution">
    <text evidence="7">The sequence shown here is derived from an EMBL/GenBank/DDBJ whole genome shotgun (WGS) entry which is preliminary data.</text>
</comment>
<dbReference type="SUPFAM" id="SSF88946">
    <property type="entry name" value="Sigma2 domain of RNA polymerase sigma factors"/>
    <property type="match status" value="1"/>
</dbReference>
<dbReference type="GO" id="GO:0016987">
    <property type="term" value="F:sigma factor activity"/>
    <property type="evidence" value="ECO:0007669"/>
    <property type="project" value="UniProtKB-KW"/>
</dbReference>
<accession>A0A5D4XME6</accession>
<evidence type="ECO:0000256" key="4">
    <source>
        <dbReference type="ARBA" id="ARBA00023163"/>
    </source>
</evidence>
<dbReference type="InterPro" id="IPR007627">
    <property type="entry name" value="RNA_pol_sigma70_r2"/>
</dbReference>
<dbReference type="PANTHER" id="PTHR43133">
    <property type="entry name" value="RNA POLYMERASE ECF-TYPE SIGMA FACTO"/>
    <property type="match status" value="1"/>
</dbReference>
<dbReference type="InterPro" id="IPR013249">
    <property type="entry name" value="RNA_pol_sigma70_r4_t2"/>
</dbReference>
<dbReference type="EMBL" id="VTFT01000001">
    <property type="protein sequence ID" value="TYT25858.1"/>
    <property type="molecule type" value="Genomic_DNA"/>
</dbReference>
<dbReference type="InterPro" id="IPR013324">
    <property type="entry name" value="RNA_pol_sigma_r3/r4-like"/>
</dbReference>
<dbReference type="NCBIfam" id="TIGR02937">
    <property type="entry name" value="sigma70-ECF"/>
    <property type="match status" value="1"/>
</dbReference>
<dbReference type="AlphaFoldDB" id="A0A5D4XME6"/>
<gene>
    <name evidence="7" type="ORF">FZO89_06115</name>
</gene>
<keyword evidence="3" id="KW-0731">Sigma factor</keyword>
<dbReference type="GO" id="GO:0006352">
    <property type="term" value="P:DNA-templated transcription initiation"/>
    <property type="evidence" value="ECO:0007669"/>
    <property type="project" value="InterPro"/>
</dbReference>
<dbReference type="Pfam" id="PF04542">
    <property type="entry name" value="Sigma70_r2"/>
    <property type="match status" value="1"/>
</dbReference>
<dbReference type="InterPro" id="IPR036388">
    <property type="entry name" value="WH-like_DNA-bd_sf"/>
</dbReference>
<reference evidence="7 8" key="1">
    <citation type="submission" date="2019-08" db="EMBL/GenBank/DDBJ databases">
        <title>Luteimonas viscosus sp. nov., isolated from soil of a sunflower field.</title>
        <authorList>
            <person name="Jianli Z."/>
            <person name="Ying Z."/>
        </authorList>
    </citation>
    <scope>NUCLEOTIDE SEQUENCE [LARGE SCALE GENOMIC DNA]</scope>
    <source>
        <strain evidence="7 8">XBU10</strain>
    </source>
</reference>
<dbReference type="PANTHER" id="PTHR43133:SF51">
    <property type="entry name" value="RNA POLYMERASE SIGMA FACTOR"/>
    <property type="match status" value="1"/>
</dbReference>
<feature type="domain" description="RNA polymerase sigma-70 region 2" evidence="5">
    <location>
        <begin position="26"/>
        <end position="90"/>
    </location>
</feature>
<organism evidence="7 8">
    <name type="scientific">Luteimonas viscosa</name>
    <dbReference type="NCBI Taxonomy" id="1132694"/>
    <lineage>
        <taxon>Bacteria</taxon>
        <taxon>Pseudomonadati</taxon>
        <taxon>Pseudomonadota</taxon>
        <taxon>Gammaproteobacteria</taxon>
        <taxon>Lysobacterales</taxon>
        <taxon>Lysobacteraceae</taxon>
        <taxon>Luteimonas</taxon>
    </lineage>
</organism>
<proteinExistence type="inferred from homology"/>
<keyword evidence="4" id="KW-0804">Transcription</keyword>
<sequence length="181" mass="19637">MAEPDDSTAATVAAARRGDAGALDRLFRRFAPVVHGVLLGRVPRFDADDLTQDVFETALRRLPELREDAAFPGWIVSIARRAAIDRHRRAGPVVEGEDALERVGSGDEAGVRLDAARALEAIRALPEAYREMLMLRLVEGLSGPEISQRTGLTPGSVRVNLHRGMTMLREALSMATQGESA</sequence>
<evidence type="ECO:0000259" key="6">
    <source>
        <dbReference type="Pfam" id="PF08281"/>
    </source>
</evidence>
<evidence type="ECO:0000313" key="7">
    <source>
        <dbReference type="EMBL" id="TYT25858.1"/>
    </source>
</evidence>
<dbReference type="InterPro" id="IPR014284">
    <property type="entry name" value="RNA_pol_sigma-70_dom"/>
</dbReference>
<dbReference type="InterPro" id="IPR013325">
    <property type="entry name" value="RNA_pol_sigma_r2"/>
</dbReference>
<protein>
    <submittedName>
        <fullName evidence="7">Sigma-70 family RNA polymerase sigma factor</fullName>
    </submittedName>
</protein>
<dbReference type="GO" id="GO:0003677">
    <property type="term" value="F:DNA binding"/>
    <property type="evidence" value="ECO:0007669"/>
    <property type="project" value="InterPro"/>
</dbReference>
<dbReference type="Gene3D" id="1.10.10.10">
    <property type="entry name" value="Winged helix-like DNA-binding domain superfamily/Winged helix DNA-binding domain"/>
    <property type="match status" value="1"/>
</dbReference>
<feature type="domain" description="RNA polymerase sigma factor 70 region 4 type 2" evidence="6">
    <location>
        <begin position="118"/>
        <end position="167"/>
    </location>
</feature>
<keyword evidence="2" id="KW-0805">Transcription regulation</keyword>
<evidence type="ECO:0000256" key="3">
    <source>
        <dbReference type="ARBA" id="ARBA00023082"/>
    </source>
</evidence>
<evidence type="ECO:0000256" key="2">
    <source>
        <dbReference type="ARBA" id="ARBA00023015"/>
    </source>
</evidence>
<dbReference type="InterPro" id="IPR039425">
    <property type="entry name" value="RNA_pol_sigma-70-like"/>
</dbReference>
<evidence type="ECO:0000313" key="8">
    <source>
        <dbReference type="Proteomes" id="UP000324973"/>
    </source>
</evidence>
<keyword evidence="8" id="KW-1185">Reference proteome</keyword>
<dbReference type="CDD" id="cd06171">
    <property type="entry name" value="Sigma70_r4"/>
    <property type="match status" value="1"/>
</dbReference>
<dbReference type="Gene3D" id="1.10.1740.10">
    <property type="match status" value="1"/>
</dbReference>
<dbReference type="Proteomes" id="UP000324973">
    <property type="component" value="Unassembled WGS sequence"/>
</dbReference>
<dbReference type="RefSeq" id="WP_149102408.1">
    <property type="nucleotide sequence ID" value="NZ_VTFT01000001.1"/>
</dbReference>
<dbReference type="SUPFAM" id="SSF88659">
    <property type="entry name" value="Sigma3 and sigma4 domains of RNA polymerase sigma factors"/>
    <property type="match status" value="1"/>
</dbReference>
<dbReference type="OrthoDB" id="9803470at2"/>
<comment type="similarity">
    <text evidence="1">Belongs to the sigma-70 factor family. ECF subfamily.</text>
</comment>